<dbReference type="Proteomes" id="UP000624703">
    <property type="component" value="Unassembled WGS sequence"/>
</dbReference>
<dbReference type="RefSeq" id="WP_200311992.1">
    <property type="nucleotide sequence ID" value="NZ_JAENIM010000042.1"/>
</dbReference>
<gene>
    <name evidence="7" type="ORF">JIN82_12530</name>
</gene>
<dbReference type="PANTHER" id="PTHR33529">
    <property type="entry name" value="SLR0882 PROTEIN-RELATED"/>
    <property type="match status" value="1"/>
</dbReference>
<keyword evidence="3 6" id="KW-0812">Transmembrane</keyword>
<dbReference type="PANTHER" id="PTHR33529:SF2">
    <property type="entry name" value="LIPOPOLYSACCHARIDE EXPORT SYSTEM PERMEASE PROTEIN LPTG"/>
    <property type="match status" value="1"/>
</dbReference>
<name>A0A8J7MDS0_9BACT</name>
<keyword evidence="4 6" id="KW-1133">Transmembrane helix</keyword>
<evidence type="ECO:0000256" key="6">
    <source>
        <dbReference type="SAM" id="Phobius"/>
    </source>
</evidence>
<feature type="transmembrane region" description="Helical" evidence="6">
    <location>
        <begin position="384"/>
        <end position="406"/>
    </location>
</feature>
<evidence type="ECO:0000256" key="2">
    <source>
        <dbReference type="ARBA" id="ARBA00022475"/>
    </source>
</evidence>
<dbReference type="AlphaFoldDB" id="A0A8J7MDS0"/>
<feature type="transmembrane region" description="Helical" evidence="6">
    <location>
        <begin position="56"/>
        <end position="74"/>
    </location>
</feature>
<dbReference type="InterPro" id="IPR005495">
    <property type="entry name" value="LptG/LptF_permease"/>
</dbReference>
<feature type="transmembrane region" description="Helical" evidence="6">
    <location>
        <begin position="173"/>
        <end position="195"/>
    </location>
</feature>
<dbReference type="GO" id="GO:0015920">
    <property type="term" value="P:lipopolysaccharide transport"/>
    <property type="evidence" value="ECO:0007669"/>
    <property type="project" value="TreeGrafter"/>
</dbReference>
<comment type="caution">
    <text evidence="7">The sequence shown here is derived from an EMBL/GenBank/DDBJ whole genome shotgun (WGS) entry which is preliminary data.</text>
</comment>
<feature type="transmembrane region" description="Helical" evidence="6">
    <location>
        <begin position="131"/>
        <end position="152"/>
    </location>
</feature>
<evidence type="ECO:0000313" key="7">
    <source>
        <dbReference type="EMBL" id="MBK1791979.1"/>
    </source>
</evidence>
<keyword evidence="5 6" id="KW-0472">Membrane</keyword>
<comment type="subcellular location">
    <subcellularLocation>
        <location evidence="1">Cell membrane</location>
        <topology evidence="1">Multi-pass membrane protein</topology>
    </subcellularLocation>
</comment>
<reference evidence="7" key="1">
    <citation type="submission" date="2021-01" db="EMBL/GenBank/DDBJ databases">
        <title>Modified the classification status of verrucomicrobia.</title>
        <authorList>
            <person name="Feng X."/>
        </authorList>
    </citation>
    <scope>NUCLEOTIDE SEQUENCE</scope>
    <source>
        <strain evidence="7">_KCTC 22039</strain>
    </source>
</reference>
<protein>
    <submittedName>
        <fullName evidence="7">LptF/LptG family permease</fullName>
    </submittedName>
</protein>
<evidence type="ECO:0000256" key="1">
    <source>
        <dbReference type="ARBA" id="ARBA00004651"/>
    </source>
</evidence>
<evidence type="ECO:0000256" key="4">
    <source>
        <dbReference type="ARBA" id="ARBA00022989"/>
    </source>
</evidence>
<feature type="transmembrane region" description="Helical" evidence="6">
    <location>
        <begin position="357"/>
        <end position="377"/>
    </location>
</feature>
<dbReference type="EMBL" id="JAENIM010000042">
    <property type="protein sequence ID" value="MBK1791979.1"/>
    <property type="molecule type" value="Genomic_DNA"/>
</dbReference>
<evidence type="ECO:0000256" key="3">
    <source>
        <dbReference type="ARBA" id="ARBA00022692"/>
    </source>
</evidence>
<feature type="transmembrane region" description="Helical" evidence="6">
    <location>
        <begin position="12"/>
        <end position="29"/>
    </location>
</feature>
<feature type="transmembrane region" description="Helical" evidence="6">
    <location>
        <begin position="412"/>
        <end position="433"/>
    </location>
</feature>
<keyword evidence="2" id="KW-1003">Cell membrane</keyword>
<accession>A0A8J7MDS0</accession>
<evidence type="ECO:0000313" key="8">
    <source>
        <dbReference type="Proteomes" id="UP000624703"/>
    </source>
</evidence>
<sequence length="454" mass="51528">MSALLKLLRTMLWPVITIALGIGLSLWIVPQELASVNEQITVFPESDIRGHMLRPYLLVLLFFLPAIAAVLYRFADTLDRYLSKQFFNAFALVFISLLSVWLLMDFQNHQSEFRDSGQPLEYARRFYTSQMPAVIVLILPYALMLSLLLALGRLSRGREIVAMIQTGRGIFRITLPLLVVGTMCSLVCLIFNYHLAPLASGYKDAILDEATQRKASRARSVLYPNVADNREWYVGFFPYDFDKGLPLENILVTTFEANGGAPVLRMSAESAHWDRETRLWEFRGTNFVDLSSRPVPTKLEAPDPFYTDWRESPWQIIKPGLKEENMGIPDLNSWLKENEGLEWADTLPYLTQWHYRWSQPVICLVIIMLATPLGVVFTRRGLGGGVAVAVMLCAGMLFSSTFFLTFGESGAMPPILAAWFTNILFTFVAVYLFRRRITGRPIYQSIKKLLPGGD</sequence>
<evidence type="ECO:0000256" key="5">
    <source>
        <dbReference type="ARBA" id="ARBA00023136"/>
    </source>
</evidence>
<proteinExistence type="predicted"/>
<feature type="transmembrane region" description="Helical" evidence="6">
    <location>
        <begin position="86"/>
        <end position="104"/>
    </location>
</feature>
<dbReference type="GO" id="GO:0043190">
    <property type="term" value="C:ATP-binding cassette (ABC) transporter complex"/>
    <property type="evidence" value="ECO:0007669"/>
    <property type="project" value="TreeGrafter"/>
</dbReference>
<keyword evidence="8" id="KW-1185">Reference proteome</keyword>
<dbReference type="Pfam" id="PF03739">
    <property type="entry name" value="LptF_LptG"/>
    <property type="match status" value="1"/>
</dbReference>
<organism evidence="7 8">
    <name type="scientific">Persicirhabdus sediminis</name>
    <dbReference type="NCBI Taxonomy" id="454144"/>
    <lineage>
        <taxon>Bacteria</taxon>
        <taxon>Pseudomonadati</taxon>
        <taxon>Verrucomicrobiota</taxon>
        <taxon>Verrucomicrobiia</taxon>
        <taxon>Verrucomicrobiales</taxon>
        <taxon>Verrucomicrobiaceae</taxon>
        <taxon>Persicirhabdus</taxon>
    </lineage>
</organism>